<proteinExistence type="predicted"/>
<evidence type="ECO:0000313" key="3">
    <source>
        <dbReference type="Proteomes" id="UP000465812"/>
    </source>
</evidence>
<dbReference type="EMBL" id="AP022590">
    <property type="protein sequence ID" value="BBY37795.1"/>
    <property type="molecule type" value="Genomic_DNA"/>
</dbReference>
<dbReference type="Gene3D" id="3.50.50.60">
    <property type="entry name" value="FAD/NAD(P)-binding domain"/>
    <property type="match status" value="2"/>
</dbReference>
<dbReference type="GO" id="GO:0004497">
    <property type="term" value="F:monooxygenase activity"/>
    <property type="evidence" value="ECO:0007669"/>
    <property type="project" value="UniProtKB-KW"/>
</dbReference>
<feature type="region of interest" description="Disordered" evidence="1">
    <location>
        <begin position="495"/>
        <end position="516"/>
    </location>
</feature>
<dbReference type="PANTHER" id="PTHR42877">
    <property type="entry name" value="L-ORNITHINE N(5)-MONOOXYGENASE-RELATED"/>
    <property type="match status" value="1"/>
</dbReference>
<keyword evidence="2" id="KW-0560">Oxidoreductase</keyword>
<keyword evidence="2" id="KW-0503">Monooxygenase</keyword>
<organism evidence="2 3">
    <name type="scientific">Mycobacterium mantenii</name>
    <dbReference type="NCBI Taxonomy" id="560555"/>
    <lineage>
        <taxon>Bacteria</taxon>
        <taxon>Bacillati</taxon>
        <taxon>Actinomycetota</taxon>
        <taxon>Actinomycetes</taxon>
        <taxon>Mycobacteriales</taxon>
        <taxon>Mycobacteriaceae</taxon>
        <taxon>Mycobacterium</taxon>
        <taxon>Mycobacterium avium complex (MAC)</taxon>
    </lineage>
</organism>
<dbReference type="InterPro" id="IPR051209">
    <property type="entry name" value="FAD-bind_Monooxygenase_sf"/>
</dbReference>
<dbReference type="InterPro" id="IPR036188">
    <property type="entry name" value="FAD/NAD-bd_sf"/>
</dbReference>
<evidence type="ECO:0000256" key="1">
    <source>
        <dbReference type="SAM" id="MobiDB-lite"/>
    </source>
</evidence>
<dbReference type="PRINTS" id="PR00368">
    <property type="entry name" value="FADPNR"/>
</dbReference>
<accession>A0ABM7JQN7</accession>
<dbReference type="RefSeq" id="WP_083098690.1">
    <property type="nucleotide sequence ID" value="NZ_AP022590.1"/>
</dbReference>
<dbReference type="PRINTS" id="PR00469">
    <property type="entry name" value="PNDRDTASEII"/>
</dbReference>
<reference evidence="2 3" key="1">
    <citation type="journal article" date="2019" name="Emerg. Microbes Infect.">
        <title>Comprehensive subspecies identification of 175 nontuberculous mycobacteria species based on 7547 genomic profiles.</title>
        <authorList>
            <person name="Matsumoto Y."/>
            <person name="Kinjo T."/>
            <person name="Motooka D."/>
            <person name="Nabeya D."/>
            <person name="Jung N."/>
            <person name="Uechi K."/>
            <person name="Horii T."/>
            <person name="Iida T."/>
            <person name="Fujita J."/>
            <person name="Nakamura S."/>
        </authorList>
    </citation>
    <scope>NUCLEOTIDE SEQUENCE [LARGE SCALE GENOMIC DNA]</scope>
    <source>
        <strain evidence="2 3">JCM 18113</strain>
    </source>
</reference>
<dbReference type="SUPFAM" id="SSF51905">
    <property type="entry name" value="FAD/NAD(P)-binding domain"/>
    <property type="match status" value="1"/>
</dbReference>
<keyword evidence="3" id="KW-1185">Reference proteome</keyword>
<dbReference type="PANTHER" id="PTHR42877:SF4">
    <property type="entry name" value="FAD_NAD(P)-BINDING DOMAIN-CONTAINING PROTEIN-RELATED"/>
    <property type="match status" value="1"/>
</dbReference>
<dbReference type="Proteomes" id="UP000465812">
    <property type="component" value="Chromosome"/>
</dbReference>
<gene>
    <name evidence="2" type="ORF">MMAN_19290</name>
</gene>
<name>A0ABM7JQN7_MYCNT</name>
<evidence type="ECO:0000313" key="2">
    <source>
        <dbReference type="EMBL" id="BBY37795.1"/>
    </source>
</evidence>
<dbReference type="Pfam" id="PF13738">
    <property type="entry name" value="Pyr_redox_3"/>
    <property type="match status" value="1"/>
</dbReference>
<sequence>MLEAVGRRGAAPSVAIIGGGFAGIAAAVNLAKAGLHDFTVFEKSSDLGGTWLDNRYPGAEVDVHSVLYCFSFHPHDWSRTHARQAELHRYLEGVVDEYGLRLHFRFNTAVEEVRWDDDSSGYVLRTADGRLRTFRAVISAVGMLNVPNYPTWPGLDSFAGPKLHTARWELIELAGKRIAVVGTGSSAAQVVPAIARVAERVVLFQREPGWILPKPDRDLSADERARLRRPWTRRHERLRQFWLLEIGQLFGALHRPGTKINSLAEARCRKYIADVFKDHLELAEAVTPKYPFPGKRPVLTKDFYPALLRENVELVPHAVQSVTANGVVDVRGVEHAADVLIMATGFQPAHYLASYRVVGRSGRTLHEFWAGEPQAFAGITVPDFPNFYILYGPNTNGGEIVSALQRQAEFAVRSIKRLRDTDVAAIEVRPWFYRRYNQWVQSALAKTAWVGSNNYYKSPSGRVVTQWPYGAIVYATVTKLFGRLSEKTYRRHLRRVSSTNGRQRISAVPGGGSPGR</sequence>
<protein>
    <submittedName>
        <fullName evidence="2">4-hydroxyacetophenone monooxygenase</fullName>
    </submittedName>
</protein>